<evidence type="ECO:0000313" key="3">
    <source>
        <dbReference type="Proteomes" id="UP000667802"/>
    </source>
</evidence>
<reference evidence="1" key="2">
    <citation type="submission" date="2022-06" db="EMBL/GenBank/DDBJ databases">
        <title>More than just an Eagle Killer: The freshwater cyanobacterium Aetokthonos hydrillicola produces highly toxic dolastatin derivatives.</title>
        <authorList>
            <person name="Schwark M."/>
            <person name="Martinez Yerena J.A."/>
            <person name="Rohrborn K."/>
            <person name="Hrouzek P."/>
            <person name="Divoka P."/>
            <person name="Delawska K."/>
            <person name="Saha S."/>
            <person name="Wiley F."/>
            <person name="Enke H."/>
            <person name="Enke D."/>
            <person name="Wilde S.B."/>
            <person name="Vorreiter C."/>
            <person name="Sippl W."/>
            <person name="Sobotka R."/>
            <person name="Mares J."/>
            <person name="Niedermayer T.H.J."/>
        </authorList>
    </citation>
    <scope>NUCLEOTIDE SEQUENCE</scope>
    <source>
        <strain evidence="1">Thurmond2011</strain>
    </source>
</reference>
<sequence length="60" mass="6333">MSNPGSMEALRLGCLCPVLDNSLVLGYTGGVVDGNGNVVFVVNEECPLHGATYIDEELSY</sequence>
<dbReference type="EMBL" id="JAALHA020000038">
    <property type="protein sequence ID" value="MDR9900741.1"/>
    <property type="molecule type" value="Genomic_DNA"/>
</dbReference>
<reference evidence="1 3" key="1">
    <citation type="journal article" date="2021" name="Science">
        <title>Hunting the eagle killer: A cyanobacterial neurotoxin causes vacuolar myelinopathy.</title>
        <authorList>
            <person name="Breinlinger S."/>
            <person name="Phillips T.J."/>
            <person name="Haram B.N."/>
            <person name="Mares J."/>
            <person name="Martinez Yerena J.A."/>
            <person name="Hrouzek P."/>
            <person name="Sobotka R."/>
            <person name="Henderson W.M."/>
            <person name="Schmieder P."/>
            <person name="Williams S.M."/>
            <person name="Lauderdale J.D."/>
            <person name="Wilde H.D."/>
            <person name="Gerrin W."/>
            <person name="Kust A."/>
            <person name="Washington J.W."/>
            <person name="Wagner C."/>
            <person name="Geier B."/>
            <person name="Liebeke M."/>
            <person name="Enke H."/>
            <person name="Niedermeyer T.H.J."/>
            <person name="Wilde S.B."/>
        </authorList>
    </citation>
    <scope>NUCLEOTIDE SEQUENCE</scope>
    <source>
        <strain evidence="1 3">Thurmond2011</strain>
    </source>
</reference>
<accession>A0AAP5M729</accession>
<evidence type="ECO:0000313" key="1">
    <source>
        <dbReference type="EMBL" id="MDR9893282.1"/>
    </source>
</evidence>
<proteinExistence type="predicted"/>
<comment type="caution">
    <text evidence="1">The sequence shown here is derived from an EMBL/GenBank/DDBJ whole genome shotgun (WGS) entry which is preliminary data.</text>
</comment>
<organism evidence="1 3">
    <name type="scientific">Aetokthonos hydrillicola Thurmond2011</name>
    <dbReference type="NCBI Taxonomy" id="2712845"/>
    <lineage>
        <taxon>Bacteria</taxon>
        <taxon>Bacillati</taxon>
        <taxon>Cyanobacteriota</taxon>
        <taxon>Cyanophyceae</taxon>
        <taxon>Nostocales</taxon>
        <taxon>Hapalosiphonaceae</taxon>
        <taxon>Aetokthonos</taxon>
    </lineage>
</organism>
<keyword evidence="3" id="KW-1185">Reference proteome</keyword>
<dbReference type="RefSeq" id="WP_208346502.1">
    <property type="nucleotide sequence ID" value="NZ_CAWQFN010000202.1"/>
</dbReference>
<dbReference type="AlphaFoldDB" id="A0AAP5M729"/>
<evidence type="ECO:0000313" key="2">
    <source>
        <dbReference type="EMBL" id="MDR9900741.1"/>
    </source>
</evidence>
<dbReference type="Proteomes" id="UP000667802">
    <property type="component" value="Unassembled WGS sequence"/>
</dbReference>
<gene>
    <name evidence="1" type="ORF">G7B40_001605</name>
    <name evidence="2" type="ORF">G7B40_040355</name>
</gene>
<protein>
    <submittedName>
        <fullName evidence="1">Uncharacterized protein</fullName>
    </submittedName>
</protein>
<dbReference type="EMBL" id="JAALHA020000001">
    <property type="protein sequence ID" value="MDR9893282.1"/>
    <property type="molecule type" value="Genomic_DNA"/>
</dbReference>
<name>A0AAP5M729_9CYAN</name>